<evidence type="ECO:0000256" key="2">
    <source>
        <dbReference type="ARBA" id="ARBA00023125"/>
    </source>
</evidence>
<keyword evidence="3" id="KW-0804">Transcription</keyword>
<feature type="region of interest" description="Disordered" evidence="4">
    <location>
        <begin position="104"/>
        <end position="124"/>
    </location>
</feature>
<dbReference type="SUPFAM" id="SSF46785">
    <property type="entry name" value="Winged helix' DNA-binding domain"/>
    <property type="match status" value="1"/>
</dbReference>
<dbReference type="InterPro" id="IPR036390">
    <property type="entry name" value="WH_DNA-bd_sf"/>
</dbReference>
<dbReference type="InterPro" id="IPR002577">
    <property type="entry name" value="HTH_HxlR"/>
</dbReference>
<dbReference type="Pfam" id="PF01638">
    <property type="entry name" value="HxlR"/>
    <property type="match status" value="1"/>
</dbReference>
<evidence type="ECO:0000313" key="6">
    <source>
        <dbReference type="EMBL" id="RJG23965.1"/>
    </source>
</evidence>
<reference evidence="6 7" key="1">
    <citation type="submission" date="2018-09" db="EMBL/GenBank/DDBJ databases">
        <title>Paenibacillus SK2017-BO5.</title>
        <authorList>
            <person name="Piskunova J.V."/>
            <person name="Dubiley S.A."/>
            <person name="Severinov K.V."/>
        </authorList>
    </citation>
    <scope>NUCLEOTIDE SEQUENCE [LARGE SCALE GENOMIC DNA]</scope>
    <source>
        <strain evidence="6 7">BO5</strain>
    </source>
</reference>
<dbReference type="Gene3D" id="1.10.10.10">
    <property type="entry name" value="Winged helix-like DNA-binding domain superfamily/Winged helix DNA-binding domain"/>
    <property type="match status" value="1"/>
</dbReference>
<evidence type="ECO:0000259" key="5">
    <source>
        <dbReference type="PROSITE" id="PS51118"/>
    </source>
</evidence>
<evidence type="ECO:0000256" key="1">
    <source>
        <dbReference type="ARBA" id="ARBA00023015"/>
    </source>
</evidence>
<dbReference type="RefSeq" id="WP_119793501.1">
    <property type="nucleotide sequence ID" value="NZ_QYZD01000008.1"/>
</dbReference>
<name>A0A3A3GM59_PANTH</name>
<dbReference type="InterPro" id="IPR036388">
    <property type="entry name" value="WH-like_DNA-bd_sf"/>
</dbReference>
<feature type="domain" description="HTH hxlR-type" evidence="5">
    <location>
        <begin position="9"/>
        <end position="108"/>
    </location>
</feature>
<evidence type="ECO:0000313" key="7">
    <source>
        <dbReference type="Proteomes" id="UP000266177"/>
    </source>
</evidence>
<organism evidence="6 7">
    <name type="scientific">Paenibacillus thiaminolyticus</name>
    <name type="common">Bacillus thiaminolyticus</name>
    <dbReference type="NCBI Taxonomy" id="49283"/>
    <lineage>
        <taxon>Bacteria</taxon>
        <taxon>Bacillati</taxon>
        <taxon>Bacillota</taxon>
        <taxon>Bacilli</taxon>
        <taxon>Bacillales</taxon>
        <taxon>Paenibacillaceae</taxon>
        <taxon>Paenibacillus</taxon>
    </lineage>
</organism>
<dbReference type="PROSITE" id="PS51118">
    <property type="entry name" value="HTH_HXLR"/>
    <property type="match status" value="1"/>
</dbReference>
<sequence length="124" mass="13824">MESHHLGMCPRFESAFCVLGKRWNGLLIQVLLSGPKRFKDISALIPAMSDKMLSERMKDLEAAGIVVRNVYPETPVRIEYELTEKGLALQPVMEAIQHWAETWVSESEDCGEPDESAATDSGDS</sequence>
<dbReference type="Proteomes" id="UP000266177">
    <property type="component" value="Unassembled WGS sequence"/>
</dbReference>
<dbReference type="GO" id="GO:0003677">
    <property type="term" value="F:DNA binding"/>
    <property type="evidence" value="ECO:0007669"/>
    <property type="project" value="UniProtKB-KW"/>
</dbReference>
<evidence type="ECO:0000256" key="3">
    <source>
        <dbReference type="ARBA" id="ARBA00023163"/>
    </source>
</evidence>
<dbReference type="AlphaFoldDB" id="A0A3A3GM59"/>
<dbReference type="EMBL" id="QYZD01000008">
    <property type="protein sequence ID" value="RJG23965.1"/>
    <property type="molecule type" value="Genomic_DNA"/>
</dbReference>
<proteinExistence type="predicted"/>
<keyword evidence="2" id="KW-0238">DNA-binding</keyword>
<accession>A0A3A3GM59</accession>
<dbReference type="PANTHER" id="PTHR33204">
    <property type="entry name" value="TRANSCRIPTIONAL REGULATOR, MARR FAMILY"/>
    <property type="match status" value="1"/>
</dbReference>
<gene>
    <name evidence="6" type="ORF">DQX05_11005</name>
</gene>
<dbReference type="PANTHER" id="PTHR33204:SF37">
    <property type="entry name" value="HTH-TYPE TRANSCRIPTIONAL REGULATOR YODB"/>
    <property type="match status" value="1"/>
</dbReference>
<feature type="compositionally biased region" description="Acidic residues" evidence="4">
    <location>
        <begin position="106"/>
        <end position="124"/>
    </location>
</feature>
<protein>
    <submittedName>
        <fullName evidence="6">Transcriptional regulator</fullName>
    </submittedName>
</protein>
<keyword evidence="1" id="KW-0805">Transcription regulation</keyword>
<comment type="caution">
    <text evidence="6">The sequence shown here is derived from an EMBL/GenBank/DDBJ whole genome shotgun (WGS) entry which is preliminary data.</text>
</comment>
<dbReference type="OrthoDB" id="9800966at2"/>
<evidence type="ECO:0000256" key="4">
    <source>
        <dbReference type="SAM" id="MobiDB-lite"/>
    </source>
</evidence>